<evidence type="ECO:0000313" key="3">
    <source>
        <dbReference type="EMBL" id="CAF0908417.1"/>
    </source>
</evidence>
<dbReference type="AlphaFoldDB" id="A0A814A2E2"/>
<feature type="transmembrane region" description="Helical" evidence="1">
    <location>
        <begin position="516"/>
        <end position="543"/>
    </location>
</feature>
<feature type="transmembrane region" description="Helical" evidence="1">
    <location>
        <begin position="564"/>
        <end position="585"/>
    </location>
</feature>
<feature type="signal peptide" evidence="2">
    <location>
        <begin position="1"/>
        <end position="22"/>
    </location>
</feature>
<evidence type="ECO:0000256" key="2">
    <source>
        <dbReference type="SAM" id="SignalP"/>
    </source>
</evidence>
<protein>
    <recommendedName>
        <fullName evidence="5">G-protein coupled receptors family 1 profile domain-containing protein</fullName>
    </recommendedName>
</protein>
<accession>A0A814A2E2</accession>
<gene>
    <name evidence="3" type="ORF">OXX778_LOCUS11767</name>
</gene>
<feature type="transmembrane region" description="Helical" evidence="1">
    <location>
        <begin position="628"/>
        <end position="658"/>
    </location>
</feature>
<organism evidence="3 4">
    <name type="scientific">Brachionus calyciflorus</name>
    <dbReference type="NCBI Taxonomy" id="104777"/>
    <lineage>
        <taxon>Eukaryota</taxon>
        <taxon>Metazoa</taxon>
        <taxon>Spiralia</taxon>
        <taxon>Gnathifera</taxon>
        <taxon>Rotifera</taxon>
        <taxon>Eurotatoria</taxon>
        <taxon>Monogononta</taxon>
        <taxon>Pseudotrocha</taxon>
        <taxon>Ploima</taxon>
        <taxon>Brachionidae</taxon>
        <taxon>Brachionus</taxon>
    </lineage>
</organism>
<proteinExistence type="predicted"/>
<feature type="transmembrane region" description="Helical" evidence="1">
    <location>
        <begin position="472"/>
        <end position="491"/>
    </location>
</feature>
<evidence type="ECO:0000313" key="4">
    <source>
        <dbReference type="Proteomes" id="UP000663879"/>
    </source>
</evidence>
<feature type="transmembrane region" description="Helical" evidence="1">
    <location>
        <begin position="429"/>
        <end position="460"/>
    </location>
</feature>
<keyword evidence="2" id="KW-0732">Signal</keyword>
<feature type="chain" id="PRO_5032464023" description="G-protein coupled receptors family 1 profile domain-containing protein" evidence="2">
    <location>
        <begin position="23"/>
        <end position="789"/>
    </location>
</feature>
<keyword evidence="1" id="KW-1133">Transmembrane helix</keyword>
<keyword evidence="1" id="KW-0472">Membrane</keyword>
<dbReference type="EMBL" id="CAJNOC010002038">
    <property type="protein sequence ID" value="CAF0908417.1"/>
    <property type="molecule type" value="Genomic_DNA"/>
</dbReference>
<feature type="transmembrane region" description="Helical" evidence="1">
    <location>
        <begin position="744"/>
        <end position="760"/>
    </location>
</feature>
<sequence length="789" mass="93755">MFLKYCFLIYSYLIKIASLSKCHEAEQKNYHITTQFIITLTLIEINIDVKKSLGEINTNCFCNYLDSSYLIDNIYINSQSNSVLLDNSFYFDNFTYYPQDNYFGNENINIYFTKLNKIDLNSSEIFTFFIDKYSYRYVRVNLYDSIFNGKSCFFSVNNGIFNRLDELTFSYTVKFFKQTCPFIFQNTNLQYLKIYGQSYSFIKHNILGFIDFNQQSIGSKILNLELSFYKAYLSKEILNKLVFENVEKIFINGLVDSLESDLFENFHKVELINFHIENLQYFLSKNNRWLASLNKNNYNNTKIVYIRFDILPVESDYSFPDSDLCFFKDFPHDNFVYPLFKEDIFFLNCSCTLLWLLKNTYLLRNNLKTIDYLTTYITLDTSEPCVSRDEFNKSLEHCKFDMRFKLCESNNFSVKKIKSMLEYVYDFKIILYFIIFVSPILGIIALVSNTFNLIVILNIWHKDEDFRMNRAIFINSIFNILYVFIFLFHMINECVTRQGNFCSSINRSVYSQYFKIYIFFFNGNILKLLSSLSSVSISVNRFILLDNNDKSFFYKIFVKKGHRVTQIFCVFLLGYFMCYFLQIYFTNWVNRSTLVLDELVSYADFPDTSLFVVSYIYDRMGVKKKYSVFVFSLFVINYVINDLIIFLILCSIEGLILLRARNLLRSKIKMMGSSTTSKLKLEKTIDKTTKVILINILFTIMFKAIDFAISTYLVSKRMHNRFSDQNLCYMYNSICSVLTEVNELAFLMSISFNFLIYYNINSNFRKLINKWLNERKLKFLINIKVFCSK</sequence>
<reference evidence="3" key="1">
    <citation type="submission" date="2021-02" db="EMBL/GenBank/DDBJ databases">
        <authorList>
            <person name="Nowell W R."/>
        </authorList>
    </citation>
    <scope>NUCLEOTIDE SEQUENCE</scope>
    <source>
        <strain evidence="3">Ploen Becks lab</strain>
    </source>
</reference>
<keyword evidence="1" id="KW-0812">Transmembrane</keyword>
<keyword evidence="4" id="KW-1185">Reference proteome</keyword>
<comment type="caution">
    <text evidence="3">The sequence shown here is derived from an EMBL/GenBank/DDBJ whole genome shotgun (WGS) entry which is preliminary data.</text>
</comment>
<evidence type="ECO:0000256" key="1">
    <source>
        <dbReference type="SAM" id="Phobius"/>
    </source>
</evidence>
<evidence type="ECO:0008006" key="5">
    <source>
        <dbReference type="Google" id="ProtNLM"/>
    </source>
</evidence>
<dbReference type="Proteomes" id="UP000663879">
    <property type="component" value="Unassembled WGS sequence"/>
</dbReference>
<feature type="transmembrane region" description="Helical" evidence="1">
    <location>
        <begin position="691"/>
        <end position="714"/>
    </location>
</feature>
<name>A0A814A2E2_9BILA</name>